<keyword evidence="3" id="KW-1185">Reference proteome</keyword>
<evidence type="ECO:0000313" key="2">
    <source>
        <dbReference type="EMBL" id="KAK1385058.1"/>
    </source>
</evidence>
<accession>A0AAD8IH23</accession>
<dbReference type="Proteomes" id="UP001237642">
    <property type="component" value="Unassembled WGS sequence"/>
</dbReference>
<name>A0AAD8IH23_9APIA</name>
<feature type="region of interest" description="Disordered" evidence="1">
    <location>
        <begin position="40"/>
        <end position="72"/>
    </location>
</feature>
<protein>
    <submittedName>
        <fullName evidence="2">Uncharacterized protein</fullName>
    </submittedName>
</protein>
<comment type="caution">
    <text evidence="2">The sequence shown here is derived from an EMBL/GenBank/DDBJ whole genome shotgun (WGS) entry which is preliminary data.</text>
</comment>
<evidence type="ECO:0000256" key="1">
    <source>
        <dbReference type="SAM" id="MobiDB-lite"/>
    </source>
</evidence>
<reference evidence="2" key="1">
    <citation type="submission" date="2023-02" db="EMBL/GenBank/DDBJ databases">
        <title>Genome of toxic invasive species Heracleum sosnowskyi carries increased number of genes despite the absence of recent whole-genome duplications.</title>
        <authorList>
            <person name="Schelkunov M."/>
            <person name="Shtratnikova V."/>
            <person name="Makarenko M."/>
            <person name="Klepikova A."/>
            <person name="Omelchenko D."/>
            <person name="Novikova G."/>
            <person name="Obukhova E."/>
            <person name="Bogdanov V."/>
            <person name="Penin A."/>
            <person name="Logacheva M."/>
        </authorList>
    </citation>
    <scope>NUCLEOTIDE SEQUENCE</scope>
    <source>
        <strain evidence="2">Hsosn_3</strain>
        <tissue evidence="2">Leaf</tissue>
    </source>
</reference>
<dbReference type="AlphaFoldDB" id="A0AAD8IH23"/>
<gene>
    <name evidence="2" type="ORF">POM88_022793</name>
</gene>
<sequence>MVQLRQSRVIRSRESIVVPTWTGKSGAAEAPSSVRQKFGSTVNTQLVGGSRPSEGLSNSEGRKLSLDAGEDTGKALTSSELLARIRGNQERAVGDGIEQQFGQASRSIRRANIANNSTVKSSNLFWFRGSILDVTDVLLYIHTI</sequence>
<reference evidence="2" key="2">
    <citation type="submission" date="2023-05" db="EMBL/GenBank/DDBJ databases">
        <authorList>
            <person name="Schelkunov M.I."/>
        </authorList>
    </citation>
    <scope>NUCLEOTIDE SEQUENCE</scope>
    <source>
        <strain evidence="2">Hsosn_3</strain>
        <tissue evidence="2">Leaf</tissue>
    </source>
</reference>
<proteinExistence type="predicted"/>
<evidence type="ECO:0000313" key="3">
    <source>
        <dbReference type="Proteomes" id="UP001237642"/>
    </source>
</evidence>
<dbReference type="EMBL" id="JAUIZM010000005">
    <property type="protein sequence ID" value="KAK1385058.1"/>
    <property type="molecule type" value="Genomic_DNA"/>
</dbReference>
<organism evidence="2 3">
    <name type="scientific">Heracleum sosnowskyi</name>
    <dbReference type="NCBI Taxonomy" id="360622"/>
    <lineage>
        <taxon>Eukaryota</taxon>
        <taxon>Viridiplantae</taxon>
        <taxon>Streptophyta</taxon>
        <taxon>Embryophyta</taxon>
        <taxon>Tracheophyta</taxon>
        <taxon>Spermatophyta</taxon>
        <taxon>Magnoliopsida</taxon>
        <taxon>eudicotyledons</taxon>
        <taxon>Gunneridae</taxon>
        <taxon>Pentapetalae</taxon>
        <taxon>asterids</taxon>
        <taxon>campanulids</taxon>
        <taxon>Apiales</taxon>
        <taxon>Apiaceae</taxon>
        <taxon>Apioideae</taxon>
        <taxon>apioid superclade</taxon>
        <taxon>Tordylieae</taxon>
        <taxon>Tordyliinae</taxon>
        <taxon>Heracleum</taxon>
    </lineage>
</organism>